<feature type="signal peptide" evidence="2">
    <location>
        <begin position="1"/>
        <end position="25"/>
    </location>
</feature>
<feature type="region of interest" description="Disordered" evidence="1">
    <location>
        <begin position="50"/>
        <end position="90"/>
    </location>
</feature>
<protein>
    <submittedName>
        <fullName evidence="3">Uncharacterized protein</fullName>
    </submittedName>
</protein>
<reference evidence="3 4" key="1">
    <citation type="journal article" date="2024" name="Plant Biotechnol. J.">
        <title>Dendrobium thyrsiflorum genome and its molecular insights into genes involved in important horticultural traits.</title>
        <authorList>
            <person name="Chen B."/>
            <person name="Wang J.Y."/>
            <person name="Zheng P.J."/>
            <person name="Li K.L."/>
            <person name="Liang Y.M."/>
            <person name="Chen X.F."/>
            <person name="Zhang C."/>
            <person name="Zhao X."/>
            <person name="He X."/>
            <person name="Zhang G.Q."/>
            <person name="Liu Z.J."/>
            <person name="Xu Q."/>
        </authorList>
    </citation>
    <scope>NUCLEOTIDE SEQUENCE [LARGE SCALE GENOMIC DNA]</scope>
    <source>
        <strain evidence="3">GZMU011</strain>
    </source>
</reference>
<feature type="compositionally biased region" description="Polar residues" evidence="1">
    <location>
        <begin position="51"/>
        <end position="63"/>
    </location>
</feature>
<accession>A0ABD0VJK2</accession>
<dbReference type="AlphaFoldDB" id="A0ABD0VJK2"/>
<evidence type="ECO:0000256" key="1">
    <source>
        <dbReference type="SAM" id="MobiDB-lite"/>
    </source>
</evidence>
<comment type="caution">
    <text evidence="3">The sequence shown here is derived from an EMBL/GenBank/DDBJ whole genome shotgun (WGS) entry which is preliminary data.</text>
</comment>
<evidence type="ECO:0000313" key="4">
    <source>
        <dbReference type="Proteomes" id="UP001552299"/>
    </source>
</evidence>
<evidence type="ECO:0000313" key="3">
    <source>
        <dbReference type="EMBL" id="KAL0925154.1"/>
    </source>
</evidence>
<proteinExistence type="predicted"/>
<feature type="chain" id="PRO_5044782106" evidence="2">
    <location>
        <begin position="26"/>
        <end position="90"/>
    </location>
</feature>
<dbReference type="Proteomes" id="UP001552299">
    <property type="component" value="Unassembled WGS sequence"/>
</dbReference>
<keyword evidence="2" id="KW-0732">Signal</keyword>
<name>A0ABD0VJK2_DENTH</name>
<dbReference type="EMBL" id="JANQDX010000004">
    <property type="protein sequence ID" value="KAL0925154.1"/>
    <property type="molecule type" value="Genomic_DNA"/>
</dbReference>
<evidence type="ECO:0000256" key="2">
    <source>
        <dbReference type="SAM" id="SignalP"/>
    </source>
</evidence>
<gene>
    <name evidence="3" type="ORF">M5K25_003464</name>
</gene>
<organism evidence="3 4">
    <name type="scientific">Dendrobium thyrsiflorum</name>
    <name type="common">Pinecone-like raceme dendrobium</name>
    <name type="synonym">Orchid</name>
    <dbReference type="NCBI Taxonomy" id="117978"/>
    <lineage>
        <taxon>Eukaryota</taxon>
        <taxon>Viridiplantae</taxon>
        <taxon>Streptophyta</taxon>
        <taxon>Embryophyta</taxon>
        <taxon>Tracheophyta</taxon>
        <taxon>Spermatophyta</taxon>
        <taxon>Magnoliopsida</taxon>
        <taxon>Liliopsida</taxon>
        <taxon>Asparagales</taxon>
        <taxon>Orchidaceae</taxon>
        <taxon>Epidendroideae</taxon>
        <taxon>Malaxideae</taxon>
        <taxon>Dendrobiinae</taxon>
        <taxon>Dendrobium</taxon>
    </lineage>
</organism>
<keyword evidence="4" id="KW-1185">Reference proteome</keyword>
<feature type="compositionally biased region" description="Basic and acidic residues" evidence="1">
    <location>
        <begin position="64"/>
        <end position="74"/>
    </location>
</feature>
<sequence length="90" mass="10020">MAKSTALVFLYLLAIELLLVPRVRSIRSPVFLHKNEDKWVIEFDVVVGESPSLSPLPSATNNKLDVDDLGKRDVPGGPNRQHHNHEPSTP</sequence>